<name>A0A0G0M1F8_9BACT</name>
<dbReference type="AlphaFoldDB" id="A0A0G0M1F8"/>
<reference evidence="2 3" key="1">
    <citation type="journal article" date="2015" name="Nature">
        <title>rRNA introns, odd ribosomes, and small enigmatic genomes across a large radiation of phyla.</title>
        <authorList>
            <person name="Brown C.T."/>
            <person name="Hug L.A."/>
            <person name="Thomas B.C."/>
            <person name="Sharon I."/>
            <person name="Castelle C.J."/>
            <person name="Singh A."/>
            <person name="Wilkins M.J."/>
            <person name="Williams K.H."/>
            <person name="Banfield J.F."/>
        </authorList>
    </citation>
    <scope>NUCLEOTIDE SEQUENCE [LARGE SCALE GENOMIC DNA]</scope>
</reference>
<accession>A0A0G0M1F8</accession>
<evidence type="ECO:0000313" key="3">
    <source>
        <dbReference type="Proteomes" id="UP000034325"/>
    </source>
</evidence>
<dbReference type="InterPro" id="IPR027954">
    <property type="entry name" value="Transcobalamin-like_C"/>
</dbReference>
<dbReference type="Proteomes" id="UP000034325">
    <property type="component" value="Unassembled WGS sequence"/>
</dbReference>
<dbReference type="Gene3D" id="2.170.130.30">
    <property type="match status" value="1"/>
</dbReference>
<comment type="caution">
    <text evidence="2">The sequence shown here is derived from an EMBL/GenBank/DDBJ whole genome shotgun (WGS) entry which is preliminary data.</text>
</comment>
<dbReference type="EMBL" id="LBWA01000006">
    <property type="protein sequence ID" value="KKQ98043.1"/>
    <property type="molecule type" value="Genomic_DNA"/>
</dbReference>
<sequence length="142" mass="15832">MNKKFFLFILASAGVIISAFLLLTPKSQPIKTPEISPTPEVNLQNAKLTIDYGENNASNYELDAPQDLTAFSLLKTISEKENIALVTEQYDFGIFVKSINGYESSAEKAWIYFINGESGTVAADLYKLKPGDVVEWQYIKPE</sequence>
<evidence type="ECO:0000259" key="1">
    <source>
        <dbReference type="Pfam" id="PF14478"/>
    </source>
</evidence>
<protein>
    <submittedName>
        <fullName evidence="2">Cell wall anchor</fullName>
    </submittedName>
</protein>
<evidence type="ECO:0000313" key="2">
    <source>
        <dbReference type="EMBL" id="KKQ98043.1"/>
    </source>
</evidence>
<feature type="domain" description="Transcobalamin-like C-terminal" evidence="1">
    <location>
        <begin position="69"/>
        <end position="139"/>
    </location>
</feature>
<dbReference type="Pfam" id="PF14478">
    <property type="entry name" value="DUF4430"/>
    <property type="match status" value="1"/>
</dbReference>
<proteinExistence type="predicted"/>
<gene>
    <name evidence="2" type="ORF">UT23_C0006G0084</name>
</gene>
<organism evidence="2 3">
    <name type="scientific">Candidatus Woesebacteria bacterium GW2011_GWA1_39_12</name>
    <dbReference type="NCBI Taxonomy" id="1618549"/>
    <lineage>
        <taxon>Bacteria</taxon>
        <taxon>Candidatus Woeseibacteriota</taxon>
    </lineage>
</organism>